<dbReference type="AlphaFoldDB" id="A0A9P5X6B2"/>
<protein>
    <submittedName>
        <fullName evidence="2">Uncharacterized protein</fullName>
    </submittedName>
</protein>
<dbReference type="EMBL" id="MU151398">
    <property type="protein sequence ID" value="KAF9444162.1"/>
    <property type="molecule type" value="Genomic_DNA"/>
</dbReference>
<reference evidence="2" key="1">
    <citation type="submission" date="2020-11" db="EMBL/GenBank/DDBJ databases">
        <authorList>
            <consortium name="DOE Joint Genome Institute"/>
            <person name="Ahrendt S."/>
            <person name="Riley R."/>
            <person name="Andreopoulos W."/>
            <person name="Labutti K."/>
            <person name="Pangilinan J."/>
            <person name="Ruiz-Duenas F.J."/>
            <person name="Barrasa J.M."/>
            <person name="Sanchez-Garcia M."/>
            <person name="Camarero S."/>
            <person name="Miyauchi S."/>
            <person name="Serrano A."/>
            <person name="Linde D."/>
            <person name="Babiker R."/>
            <person name="Drula E."/>
            <person name="Ayuso-Fernandez I."/>
            <person name="Pacheco R."/>
            <person name="Padilla G."/>
            <person name="Ferreira P."/>
            <person name="Barriuso J."/>
            <person name="Kellner H."/>
            <person name="Castanera R."/>
            <person name="Alfaro M."/>
            <person name="Ramirez L."/>
            <person name="Pisabarro A.G."/>
            <person name="Kuo A."/>
            <person name="Tritt A."/>
            <person name="Lipzen A."/>
            <person name="He G."/>
            <person name="Yan M."/>
            <person name="Ng V."/>
            <person name="Cullen D."/>
            <person name="Martin F."/>
            <person name="Rosso M.-N."/>
            <person name="Henrissat B."/>
            <person name="Hibbett D."/>
            <person name="Martinez A.T."/>
            <person name="Grigoriev I.V."/>
        </authorList>
    </citation>
    <scope>NUCLEOTIDE SEQUENCE</scope>
    <source>
        <strain evidence="2">MF-IS2</strain>
    </source>
</reference>
<evidence type="ECO:0000313" key="3">
    <source>
        <dbReference type="Proteomes" id="UP000807342"/>
    </source>
</evidence>
<sequence length="234" mass="25739">MSGGISFAGASGFAITGGNFGRARGDVVTINGGSTELLPFISTTHLIPGLMADIDSTSSQDDDSSGDEDDSSVQNTAFPGSQHPIPPSPSSDNRPTSLVPQTPPNSIASLESVNLLPPPSNTPGVRGLAPARMQTRTLETPPEPQHVRYTEVFLLSFYHTIQMSNTVVRPPRRLYLEEPNQWHKHWSRIPTKWDITRLPPRLCPLEMRTCCRIYPQPNIPDHHREACLPHMVHP</sequence>
<proteinExistence type="predicted"/>
<name>A0A9P5X6B2_9AGAR</name>
<feature type="compositionally biased region" description="Acidic residues" evidence="1">
    <location>
        <begin position="60"/>
        <end position="71"/>
    </location>
</feature>
<accession>A0A9P5X6B2</accession>
<feature type="region of interest" description="Disordered" evidence="1">
    <location>
        <begin position="53"/>
        <end position="128"/>
    </location>
</feature>
<evidence type="ECO:0000313" key="2">
    <source>
        <dbReference type="EMBL" id="KAF9444162.1"/>
    </source>
</evidence>
<comment type="caution">
    <text evidence="2">The sequence shown here is derived from an EMBL/GenBank/DDBJ whole genome shotgun (WGS) entry which is preliminary data.</text>
</comment>
<evidence type="ECO:0000256" key="1">
    <source>
        <dbReference type="SAM" id="MobiDB-lite"/>
    </source>
</evidence>
<gene>
    <name evidence="2" type="ORF">P691DRAFT_358467</name>
</gene>
<dbReference type="Proteomes" id="UP000807342">
    <property type="component" value="Unassembled WGS sequence"/>
</dbReference>
<organism evidence="2 3">
    <name type="scientific">Macrolepiota fuliginosa MF-IS2</name>
    <dbReference type="NCBI Taxonomy" id="1400762"/>
    <lineage>
        <taxon>Eukaryota</taxon>
        <taxon>Fungi</taxon>
        <taxon>Dikarya</taxon>
        <taxon>Basidiomycota</taxon>
        <taxon>Agaricomycotina</taxon>
        <taxon>Agaricomycetes</taxon>
        <taxon>Agaricomycetidae</taxon>
        <taxon>Agaricales</taxon>
        <taxon>Agaricineae</taxon>
        <taxon>Agaricaceae</taxon>
        <taxon>Macrolepiota</taxon>
    </lineage>
</organism>
<feature type="compositionally biased region" description="Polar residues" evidence="1">
    <location>
        <begin position="90"/>
        <end position="112"/>
    </location>
</feature>
<keyword evidence="3" id="KW-1185">Reference proteome</keyword>